<evidence type="ECO:0000313" key="3">
    <source>
        <dbReference type="Proteomes" id="UP000004949"/>
    </source>
</evidence>
<dbReference type="NCBIfam" id="TIGR00199">
    <property type="entry name" value="PncC_domain"/>
    <property type="match status" value="1"/>
</dbReference>
<evidence type="ECO:0000259" key="1">
    <source>
        <dbReference type="Pfam" id="PF02464"/>
    </source>
</evidence>
<sequence>MQADPLPLSTLIEQVLTHLRQAGHRLVTVESCTGGMICGALTSLAGSSDVVEGGFITYSNEMKISAVGVPSHILDTFGAVSEETACCMVEGALENIHNASLAISVTGIAGPGGGTTDKPVGTVCFGFAERCKLPRSHKLVFPGDRSSVRDATVRHALQMLLSC</sequence>
<dbReference type="OrthoDB" id="9801454at2"/>
<reference evidence="2 3" key="1">
    <citation type="submission" date="2011-10" db="EMBL/GenBank/DDBJ databases">
        <title>Genome sequence of Gluconobacter morbifer G707, isolated from Drosophila gut.</title>
        <authorList>
            <person name="Lee W.-J."/>
            <person name="Kim E.-K."/>
        </authorList>
    </citation>
    <scope>NUCLEOTIDE SEQUENCE [LARGE SCALE GENOMIC DNA]</scope>
    <source>
        <strain evidence="2 3">G707</strain>
    </source>
</reference>
<name>G6XHV1_9PROT</name>
<feature type="domain" description="CinA C-terminal" evidence="1">
    <location>
        <begin position="10"/>
        <end position="162"/>
    </location>
</feature>
<dbReference type="InterPro" id="IPR036653">
    <property type="entry name" value="CinA-like_C"/>
</dbReference>
<dbReference type="AlphaFoldDB" id="G6XHV1"/>
<accession>G6XHV1</accession>
<protein>
    <recommendedName>
        <fullName evidence="1">CinA C-terminal domain-containing protein</fullName>
    </recommendedName>
</protein>
<proteinExistence type="predicted"/>
<dbReference type="eggNOG" id="COG1546">
    <property type="taxonomic scope" value="Bacteria"/>
</dbReference>
<dbReference type="PATRIC" id="fig|1088869.3.peg.1095"/>
<dbReference type="RefSeq" id="WP_008851244.1">
    <property type="nucleotide sequence ID" value="NZ_AGQV01000002.1"/>
</dbReference>
<organism evidence="2 3">
    <name type="scientific">Gluconobacter morbifer G707</name>
    <dbReference type="NCBI Taxonomy" id="1088869"/>
    <lineage>
        <taxon>Bacteria</taxon>
        <taxon>Pseudomonadati</taxon>
        <taxon>Pseudomonadota</taxon>
        <taxon>Alphaproteobacteria</taxon>
        <taxon>Acetobacterales</taxon>
        <taxon>Acetobacteraceae</taxon>
        <taxon>Gluconobacter</taxon>
    </lineage>
</organism>
<gene>
    <name evidence="2" type="ORF">GMO_10950</name>
</gene>
<dbReference type="Gene3D" id="3.90.950.20">
    <property type="entry name" value="CinA-like"/>
    <property type="match status" value="1"/>
</dbReference>
<dbReference type="Proteomes" id="UP000004949">
    <property type="component" value="Unassembled WGS sequence"/>
</dbReference>
<dbReference type="Pfam" id="PF02464">
    <property type="entry name" value="CinA"/>
    <property type="match status" value="1"/>
</dbReference>
<keyword evidence="3" id="KW-1185">Reference proteome</keyword>
<dbReference type="STRING" id="1088869.GMO_10950"/>
<dbReference type="SUPFAM" id="SSF142433">
    <property type="entry name" value="CinA-like"/>
    <property type="match status" value="1"/>
</dbReference>
<dbReference type="InterPro" id="IPR008136">
    <property type="entry name" value="CinA_C"/>
</dbReference>
<evidence type="ECO:0000313" key="2">
    <source>
        <dbReference type="EMBL" id="EHH68325.1"/>
    </source>
</evidence>
<comment type="caution">
    <text evidence="2">The sequence shown here is derived from an EMBL/GenBank/DDBJ whole genome shotgun (WGS) entry which is preliminary data.</text>
</comment>
<dbReference type="EMBL" id="AGQV01000002">
    <property type="protein sequence ID" value="EHH68325.1"/>
    <property type="molecule type" value="Genomic_DNA"/>
</dbReference>